<dbReference type="EMBL" id="DWWO01000138">
    <property type="protein sequence ID" value="HJC35188.1"/>
    <property type="molecule type" value="Genomic_DNA"/>
</dbReference>
<dbReference type="Pfam" id="PF13614">
    <property type="entry name" value="AAA_31"/>
    <property type="match status" value="1"/>
</dbReference>
<dbReference type="InterPro" id="IPR005702">
    <property type="entry name" value="Wzc-like_C"/>
</dbReference>
<dbReference type="InterPro" id="IPR025669">
    <property type="entry name" value="AAA_dom"/>
</dbReference>
<sequence length="229" mass="25202">MQNVVIKGIHKDYRSNEAFKTLRTNIEFSGEDNKAIVLTSSTPDEGKSTVALGLAVALAEGNKKVLFIDADLRKSILIGRYRVTEEVKGLSHFLSGQASLNEVICSTQEERLHMIFAGIVPPNPSELLGQEKFAHLIENAKKEYDYIIIDAPPLGSVIDAAVIAKVCDASVLVVAANAISHKFARTVKEQLDKTGCPILGVVLNKVDMKKSKYYGKYYEKYYGNYGTKS</sequence>
<evidence type="ECO:0000256" key="2">
    <source>
        <dbReference type="ARBA" id="ARBA00011903"/>
    </source>
</evidence>
<proteinExistence type="inferred from homology"/>
<keyword evidence="3 10" id="KW-0808">Transferase</keyword>
<comment type="similarity">
    <text evidence="1">Belongs to the CpsD/CapB family.</text>
</comment>
<dbReference type="GO" id="GO:0042802">
    <property type="term" value="F:identical protein binding"/>
    <property type="evidence" value="ECO:0007669"/>
    <property type="project" value="UniProtKB-ARBA"/>
</dbReference>
<dbReference type="SUPFAM" id="SSF52540">
    <property type="entry name" value="P-loop containing nucleoside triphosphate hydrolases"/>
    <property type="match status" value="1"/>
</dbReference>
<keyword evidence="6" id="KW-0067">ATP-binding</keyword>
<dbReference type="Gene3D" id="3.40.50.300">
    <property type="entry name" value="P-loop containing nucleotide triphosphate hydrolases"/>
    <property type="match status" value="1"/>
</dbReference>
<dbReference type="PANTHER" id="PTHR32309:SF13">
    <property type="entry name" value="FERRIC ENTEROBACTIN TRANSPORT PROTEIN FEPE"/>
    <property type="match status" value="1"/>
</dbReference>
<protein>
    <recommendedName>
        <fullName evidence="2">non-specific protein-tyrosine kinase</fullName>
        <ecNumber evidence="2">2.7.10.2</ecNumber>
    </recommendedName>
</protein>
<dbReference type="InterPro" id="IPR050445">
    <property type="entry name" value="Bact_polysacc_biosynth/exp"/>
</dbReference>
<accession>A0A9D2STJ6</accession>
<evidence type="ECO:0000256" key="1">
    <source>
        <dbReference type="ARBA" id="ARBA00007316"/>
    </source>
</evidence>
<dbReference type="PANTHER" id="PTHR32309">
    <property type="entry name" value="TYROSINE-PROTEIN KINASE"/>
    <property type="match status" value="1"/>
</dbReference>
<reference evidence="10" key="1">
    <citation type="journal article" date="2021" name="PeerJ">
        <title>Extensive microbial diversity within the chicken gut microbiome revealed by metagenomics and culture.</title>
        <authorList>
            <person name="Gilroy R."/>
            <person name="Ravi A."/>
            <person name="Getino M."/>
            <person name="Pursley I."/>
            <person name="Horton D.L."/>
            <person name="Alikhan N.F."/>
            <person name="Baker D."/>
            <person name="Gharbi K."/>
            <person name="Hall N."/>
            <person name="Watson M."/>
            <person name="Adriaenssens E.M."/>
            <person name="Foster-Nyarko E."/>
            <person name="Jarju S."/>
            <person name="Secka A."/>
            <person name="Antonio M."/>
            <person name="Oren A."/>
            <person name="Chaudhuri R.R."/>
            <person name="La Ragione R."/>
            <person name="Hildebrand F."/>
            <person name="Pallen M.J."/>
        </authorList>
    </citation>
    <scope>NUCLEOTIDE SEQUENCE</scope>
    <source>
        <strain evidence="10">ChiW19-954</strain>
    </source>
</reference>
<keyword evidence="5" id="KW-0418">Kinase</keyword>
<evidence type="ECO:0000313" key="10">
    <source>
        <dbReference type="EMBL" id="HJC35188.1"/>
    </source>
</evidence>
<evidence type="ECO:0000256" key="4">
    <source>
        <dbReference type="ARBA" id="ARBA00022741"/>
    </source>
</evidence>
<evidence type="ECO:0000313" key="11">
    <source>
        <dbReference type="Proteomes" id="UP000823890"/>
    </source>
</evidence>
<evidence type="ECO:0000256" key="6">
    <source>
        <dbReference type="ARBA" id="ARBA00022840"/>
    </source>
</evidence>
<keyword evidence="4" id="KW-0547">Nucleotide-binding</keyword>
<dbReference type="GO" id="GO:0004715">
    <property type="term" value="F:non-membrane spanning protein tyrosine kinase activity"/>
    <property type="evidence" value="ECO:0007669"/>
    <property type="project" value="UniProtKB-EC"/>
</dbReference>
<gene>
    <name evidence="10" type="ORF">H9758_11475</name>
</gene>
<keyword evidence="7" id="KW-0829">Tyrosine-protein kinase</keyword>
<dbReference type="EC" id="2.7.10.2" evidence="2"/>
<comment type="catalytic activity">
    <reaction evidence="8">
        <text>L-tyrosyl-[protein] + ATP = O-phospho-L-tyrosyl-[protein] + ADP + H(+)</text>
        <dbReference type="Rhea" id="RHEA:10596"/>
        <dbReference type="Rhea" id="RHEA-COMP:10136"/>
        <dbReference type="Rhea" id="RHEA-COMP:20101"/>
        <dbReference type="ChEBI" id="CHEBI:15378"/>
        <dbReference type="ChEBI" id="CHEBI:30616"/>
        <dbReference type="ChEBI" id="CHEBI:46858"/>
        <dbReference type="ChEBI" id="CHEBI:61978"/>
        <dbReference type="ChEBI" id="CHEBI:456216"/>
        <dbReference type="EC" id="2.7.10.2"/>
    </reaction>
</comment>
<evidence type="ECO:0000259" key="9">
    <source>
        <dbReference type="Pfam" id="PF13614"/>
    </source>
</evidence>
<dbReference type="CDD" id="cd05387">
    <property type="entry name" value="BY-kinase"/>
    <property type="match status" value="1"/>
</dbReference>
<evidence type="ECO:0000256" key="3">
    <source>
        <dbReference type="ARBA" id="ARBA00022679"/>
    </source>
</evidence>
<dbReference type="NCBIfam" id="TIGR01007">
    <property type="entry name" value="eps_fam"/>
    <property type="match status" value="1"/>
</dbReference>
<dbReference type="GO" id="GO:0005524">
    <property type="term" value="F:ATP binding"/>
    <property type="evidence" value="ECO:0007669"/>
    <property type="project" value="UniProtKB-KW"/>
</dbReference>
<evidence type="ECO:0000256" key="8">
    <source>
        <dbReference type="ARBA" id="ARBA00051245"/>
    </source>
</evidence>
<dbReference type="GO" id="GO:0005886">
    <property type="term" value="C:plasma membrane"/>
    <property type="evidence" value="ECO:0007669"/>
    <property type="project" value="TreeGrafter"/>
</dbReference>
<reference evidence="10" key="2">
    <citation type="submission" date="2021-04" db="EMBL/GenBank/DDBJ databases">
        <authorList>
            <person name="Gilroy R."/>
        </authorList>
    </citation>
    <scope>NUCLEOTIDE SEQUENCE</scope>
    <source>
        <strain evidence="10">ChiW19-954</strain>
    </source>
</reference>
<dbReference type="AlphaFoldDB" id="A0A9D2STJ6"/>
<comment type="caution">
    <text evidence="10">The sequence shown here is derived from an EMBL/GenBank/DDBJ whole genome shotgun (WGS) entry which is preliminary data.</text>
</comment>
<evidence type="ECO:0000256" key="7">
    <source>
        <dbReference type="ARBA" id="ARBA00023137"/>
    </source>
</evidence>
<organism evidence="10 11">
    <name type="scientific">Candidatus Mediterraneibacter faecipullorum</name>
    <dbReference type="NCBI Taxonomy" id="2838670"/>
    <lineage>
        <taxon>Bacteria</taxon>
        <taxon>Bacillati</taxon>
        <taxon>Bacillota</taxon>
        <taxon>Clostridia</taxon>
        <taxon>Lachnospirales</taxon>
        <taxon>Lachnospiraceae</taxon>
        <taxon>Mediterraneibacter</taxon>
    </lineage>
</organism>
<name>A0A9D2STJ6_9FIRM</name>
<dbReference type="InterPro" id="IPR027417">
    <property type="entry name" value="P-loop_NTPase"/>
</dbReference>
<dbReference type="FunFam" id="3.40.50.300:FF:000527">
    <property type="entry name" value="Tyrosine-protein kinase etk"/>
    <property type="match status" value="1"/>
</dbReference>
<feature type="domain" description="AAA" evidence="9">
    <location>
        <begin position="45"/>
        <end position="175"/>
    </location>
</feature>
<evidence type="ECO:0000256" key="5">
    <source>
        <dbReference type="ARBA" id="ARBA00022777"/>
    </source>
</evidence>
<dbReference type="Proteomes" id="UP000823890">
    <property type="component" value="Unassembled WGS sequence"/>
</dbReference>